<protein>
    <submittedName>
        <fullName evidence="1">Uncharacterized protein</fullName>
    </submittedName>
</protein>
<dbReference type="STRING" id="1129374.AJE_15824"/>
<comment type="caution">
    <text evidence="1">The sequence shown here is derived from an EMBL/GenBank/DDBJ whole genome shotgun (WGS) entry which is preliminary data.</text>
</comment>
<name>H3ZIF4_9ALTE</name>
<dbReference type="eggNOG" id="ENOG5030HJ2">
    <property type="taxonomic scope" value="Bacteria"/>
</dbReference>
<dbReference type="AlphaFoldDB" id="H3ZIF4"/>
<proteinExistence type="predicted"/>
<gene>
    <name evidence="1" type="ORF">AJE_15824</name>
</gene>
<dbReference type="RefSeq" id="WP_008951695.1">
    <property type="nucleotide sequence ID" value="NZ_AHTH01000050.1"/>
</dbReference>
<dbReference type="PATRIC" id="fig|1129374.4.peg.3138"/>
<organism evidence="1 2">
    <name type="scientific">Alishewanella jeotgali KCTC 22429</name>
    <dbReference type="NCBI Taxonomy" id="1129374"/>
    <lineage>
        <taxon>Bacteria</taxon>
        <taxon>Pseudomonadati</taxon>
        <taxon>Pseudomonadota</taxon>
        <taxon>Gammaproteobacteria</taxon>
        <taxon>Alteromonadales</taxon>
        <taxon>Alteromonadaceae</taxon>
        <taxon>Alishewanella</taxon>
    </lineage>
</organism>
<dbReference type="Proteomes" id="UP000012046">
    <property type="component" value="Unassembled WGS sequence"/>
</dbReference>
<reference evidence="1 2" key="1">
    <citation type="journal article" date="2012" name="J. Bacteriol.">
        <title>Genome Sequence of Extracellular-Protease-Producing Alishewanella jeotgali Isolated from Traditional Korean Fermented Seafood.</title>
        <authorList>
            <person name="Jung J."/>
            <person name="Chun J."/>
            <person name="Park W."/>
        </authorList>
    </citation>
    <scope>NUCLEOTIDE SEQUENCE [LARGE SCALE GENOMIC DNA]</scope>
    <source>
        <strain evidence="1 2">KCTC 22429</strain>
    </source>
</reference>
<sequence length="125" mass="12652">MSIAKRMGVKRSYPVAAATSLHVNAIAVLAAGLAVGLAAATGTEKCAGVVTFAVSNPGSNGAVRVEVEAGEHKFATTDIVAADVGATAYFVDDQTVSKSHATNSRPIAGKIIQVDDDGVWVELGV</sequence>
<dbReference type="EMBL" id="AHTH01000050">
    <property type="protein sequence ID" value="EHR39604.1"/>
    <property type="molecule type" value="Genomic_DNA"/>
</dbReference>
<evidence type="ECO:0000313" key="1">
    <source>
        <dbReference type="EMBL" id="EHR39604.1"/>
    </source>
</evidence>
<accession>H3ZIF4</accession>
<keyword evidence="2" id="KW-1185">Reference proteome</keyword>
<evidence type="ECO:0000313" key="2">
    <source>
        <dbReference type="Proteomes" id="UP000012046"/>
    </source>
</evidence>